<gene>
    <name evidence="2" type="ORF">HYG81_10585</name>
</gene>
<feature type="compositionally biased region" description="Low complexity" evidence="1">
    <location>
        <begin position="279"/>
        <end position="290"/>
    </location>
</feature>
<evidence type="ECO:0000313" key="3">
    <source>
        <dbReference type="Proteomes" id="UP000510869"/>
    </source>
</evidence>
<dbReference type="GeneID" id="56143656"/>
<dbReference type="KEGG" id="nay:HYG81_10585"/>
<reference evidence="2 3" key="1">
    <citation type="submission" date="2020-07" db="EMBL/GenBank/DDBJ databases">
        <title>Natrinema (YPL30) sp. nov. and Haloterrigena xxxxxx (YPL8) sp. nov., isolated from a salt mine.</title>
        <authorList>
            <person name="Cui H."/>
        </authorList>
    </citation>
    <scope>NUCLEOTIDE SEQUENCE [LARGE SCALE GENOMIC DNA]</scope>
    <source>
        <strain evidence="2 3">YPL13</strain>
    </source>
</reference>
<feature type="compositionally biased region" description="Basic and acidic residues" evidence="1">
    <location>
        <begin position="171"/>
        <end position="186"/>
    </location>
</feature>
<evidence type="ECO:0000313" key="2">
    <source>
        <dbReference type="EMBL" id="QLK24572.1"/>
    </source>
</evidence>
<keyword evidence="3" id="KW-1185">Reference proteome</keyword>
<sequence>MPHQCTNCGRTFADGSKEMLSGCPDCGGNKFQFAPSTAAAAESFDGDASAGTAESVTGGEPAGVTDSATGSSNTDPSTESDSVTTRAAETVRDWMPGSSSDSSTVADASSDDPSSADTPSSPSDTPPSPSETPPSSAETPASPVETPADALPDEPAPSERSGSDKSWPSDGRADATDAETETSRDEEFTEWPETARRPEDRPGASSERLDESSETPDGESVDAEPSTQRSDGPTTTMADDEGSAQADARSEIVPPSDLPAHSDGFDPAETEHDTDADGAADAPATAGTDDAPPEHGRVVSEPSGDRPSIEDLRDELNEQFESIKIVRPGQYELNLMELYNRDEYIISLQEDGRYVIDVPDSWREGNDSDD</sequence>
<name>A0A7D6CMB3_9EURY</name>
<feature type="compositionally biased region" description="Low complexity" evidence="1">
    <location>
        <begin position="133"/>
        <end position="144"/>
    </location>
</feature>
<feature type="region of interest" description="Disordered" evidence="1">
    <location>
        <begin position="40"/>
        <end position="309"/>
    </location>
</feature>
<dbReference type="OrthoDB" id="78050at2157"/>
<dbReference type="InterPro" id="IPR018645">
    <property type="entry name" value="OapC-like"/>
</dbReference>
<protein>
    <recommendedName>
        <fullName evidence="4">Origin-associated protein OapC</fullName>
    </recommendedName>
</protein>
<feature type="compositionally biased region" description="Basic and acidic residues" evidence="1">
    <location>
        <begin position="193"/>
        <end position="211"/>
    </location>
</feature>
<feature type="compositionally biased region" description="Low complexity" evidence="1">
    <location>
        <begin position="98"/>
        <end position="123"/>
    </location>
</feature>
<accession>A0A7D6CMB3</accession>
<organism evidence="2 3">
    <name type="scientific">Natrinema zhouii</name>
    <dbReference type="NCBI Taxonomy" id="1710539"/>
    <lineage>
        <taxon>Archaea</taxon>
        <taxon>Methanobacteriati</taxon>
        <taxon>Methanobacteriota</taxon>
        <taxon>Stenosarchaea group</taxon>
        <taxon>Halobacteria</taxon>
        <taxon>Halobacteriales</taxon>
        <taxon>Natrialbaceae</taxon>
        <taxon>Natrinema</taxon>
    </lineage>
</organism>
<proteinExistence type="predicted"/>
<dbReference type="RefSeq" id="WP_180839655.1">
    <property type="nucleotide sequence ID" value="NZ_CP059154.1"/>
</dbReference>
<dbReference type="EMBL" id="CP059154">
    <property type="protein sequence ID" value="QLK24572.1"/>
    <property type="molecule type" value="Genomic_DNA"/>
</dbReference>
<feature type="compositionally biased region" description="Basic and acidic residues" evidence="1">
    <location>
        <begin position="292"/>
        <end position="309"/>
    </location>
</feature>
<feature type="compositionally biased region" description="Polar residues" evidence="1">
    <location>
        <begin position="225"/>
        <end position="237"/>
    </location>
</feature>
<evidence type="ECO:0000256" key="1">
    <source>
        <dbReference type="SAM" id="MobiDB-lite"/>
    </source>
</evidence>
<feature type="compositionally biased region" description="Acidic residues" evidence="1">
    <location>
        <begin position="212"/>
        <end position="222"/>
    </location>
</feature>
<evidence type="ECO:0008006" key="4">
    <source>
        <dbReference type="Google" id="ProtNLM"/>
    </source>
</evidence>
<dbReference type="Pfam" id="PF09845">
    <property type="entry name" value="OapC"/>
    <property type="match status" value="2"/>
</dbReference>
<dbReference type="AlphaFoldDB" id="A0A7D6CMB3"/>
<feature type="compositionally biased region" description="Polar residues" evidence="1">
    <location>
        <begin position="66"/>
        <end position="87"/>
    </location>
</feature>
<dbReference type="Proteomes" id="UP000510869">
    <property type="component" value="Chromosome"/>
</dbReference>